<dbReference type="AlphaFoldDB" id="A0A6J6FM95"/>
<accession>A0A6J6FM95</accession>
<evidence type="ECO:0000313" key="12">
    <source>
        <dbReference type="EMBL" id="CAB4863725.1"/>
    </source>
</evidence>
<dbReference type="GO" id="GO:0006281">
    <property type="term" value="P:DNA repair"/>
    <property type="evidence" value="ECO:0007669"/>
    <property type="project" value="UniProtKB-KW"/>
</dbReference>
<name>A0A6J6FM95_9ZZZZ</name>
<evidence type="ECO:0000256" key="2">
    <source>
        <dbReference type="ARBA" id="ARBA00009441"/>
    </source>
</evidence>
<dbReference type="EMBL" id="CAEZUJ010000002">
    <property type="protein sequence ID" value="CAB4589911.1"/>
    <property type="molecule type" value="Genomic_DNA"/>
</dbReference>
<dbReference type="Gene3D" id="3.40.50.300">
    <property type="entry name" value="P-loop containing nucleotide triphosphate hydrolases"/>
    <property type="match status" value="2"/>
</dbReference>
<sequence>MKKGLRELNIRGLGVIEDATLNLEPGFTVITGETGAGKTMVVTALSLLMGGRADVSAIRHGSDKASLSARLIPNEGAVDLAQELGGDIEDGELLITRTLSRDGKNRAVLGGAPTTLNALSDLGEELIALHAQSSTFRLLKGSRQREIIDLFGGDELSKELIKYQKLFKEYRLIISEIEKILSLNQARESEIKRINEFFLNFNKVKPILNEVKSLRERADQLENVDSFTTGLQQANLSLGEDESSALVQISQAKRAIEGIPANSKEIDDLKIEISQLQILVNELTRSISSQLDSLESNPQELETINLRRSELSALFRKFSVDQYEDPAAELISRADADAKLLTQLQDGDGAVAELENRKAIISEDLGKSANKLTALRKVVAEKLSLESTNEIKALAMPNAKLIIEISPTSSELSVLFAGELLPCGSFGSDDATFLLIAHPGAPALPIQKGASGGELSRVMLAIELVLAQTGSVPTYLFDEVDAGVGGKAAVEVGRRLALLARHAQVLVVTHLPQVAAWADQHFAILKSSTESVTSSDIKLLTSEERVSEIARMMTGLSDSSSAQEHAGELLDLVKMEKGRAQVR</sequence>
<evidence type="ECO:0000313" key="11">
    <source>
        <dbReference type="EMBL" id="CAB4683524.1"/>
    </source>
</evidence>
<keyword evidence="5" id="KW-0227">DNA damage</keyword>
<dbReference type="GO" id="GO:0005524">
    <property type="term" value="F:ATP binding"/>
    <property type="evidence" value="ECO:0007669"/>
    <property type="project" value="UniProtKB-KW"/>
</dbReference>
<dbReference type="InterPro" id="IPR004604">
    <property type="entry name" value="DNA_recomb/repair_RecN"/>
</dbReference>
<evidence type="ECO:0000256" key="1">
    <source>
        <dbReference type="ARBA" id="ARBA00003618"/>
    </source>
</evidence>
<evidence type="ECO:0000313" key="10">
    <source>
        <dbReference type="EMBL" id="CAB4589911.1"/>
    </source>
</evidence>
<comment type="function">
    <text evidence="1">May be involved in recombinational repair of damaged DNA.</text>
</comment>
<evidence type="ECO:0000256" key="7">
    <source>
        <dbReference type="ARBA" id="ARBA00023204"/>
    </source>
</evidence>
<dbReference type="InterPro" id="IPR027417">
    <property type="entry name" value="P-loop_NTPase"/>
</dbReference>
<protein>
    <recommendedName>
        <fullName evidence="3">DNA repair protein RecN</fullName>
    </recommendedName>
    <alternativeName>
        <fullName evidence="8">Recombination protein N</fullName>
    </alternativeName>
</protein>
<keyword evidence="4" id="KW-0547">Nucleotide-binding</keyword>
<dbReference type="GO" id="GO:0006310">
    <property type="term" value="P:DNA recombination"/>
    <property type="evidence" value="ECO:0007669"/>
    <property type="project" value="InterPro"/>
</dbReference>
<feature type="domain" description="RecF/RecN/SMC N-terminal" evidence="9">
    <location>
        <begin position="7"/>
        <end position="527"/>
    </location>
</feature>
<keyword evidence="7" id="KW-0234">DNA repair</keyword>
<dbReference type="PANTHER" id="PTHR11059:SF0">
    <property type="entry name" value="DNA REPAIR PROTEIN RECN"/>
    <property type="match status" value="1"/>
</dbReference>
<dbReference type="GO" id="GO:0009432">
    <property type="term" value="P:SOS response"/>
    <property type="evidence" value="ECO:0007669"/>
    <property type="project" value="TreeGrafter"/>
</dbReference>
<dbReference type="CDD" id="cd03241">
    <property type="entry name" value="ABC_RecN"/>
    <property type="match status" value="1"/>
</dbReference>
<dbReference type="Pfam" id="PF02463">
    <property type="entry name" value="SMC_N"/>
    <property type="match status" value="1"/>
</dbReference>
<dbReference type="InterPro" id="IPR003395">
    <property type="entry name" value="RecF/RecN/SMC_N"/>
</dbReference>
<evidence type="ECO:0000256" key="8">
    <source>
        <dbReference type="ARBA" id="ARBA00033408"/>
    </source>
</evidence>
<dbReference type="NCBIfam" id="TIGR00634">
    <property type="entry name" value="recN"/>
    <property type="match status" value="1"/>
</dbReference>
<comment type="similarity">
    <text evidence="2">Belongs to the RecN family.</text>
</comment>
<evidence type="ECO:0000256" key="6">
    <source>
        <dbReference type="ARBA" id="ARBA00022840"/>
    </source>
</evidence>
<evidence type="ECO:0000256" key="4">
    <source>
        <dbReference type="ARBA" id="ARBA00022741"/>
    </source>
</evidence>
<dbReference type="GO" id="GO:0043590">
    <property type="term" value="C:bacterial nucleoid"/>
    <property type="evidence" value="ECO:0007669"/>
    <property type="project" value="TreeGrafter"/>
</dbReference>
<dbReference type="EMBL" id="CAEZXH010000036">
    <property type="protein sequence ID" value="CAB4683524.1"/>
    <property type="molecule type" value="Genomic_DNA"/>
</dbReference>
<dbReference type="SUPFAM" id="SSF52540">
    <property type="entry name" value="P-loop containing nucleoside triphosphate hydrolases"/>
    <property type="match status" value="1"/>
</dbReference>
<proteinExistence type="inferred from homology"/>
<reference evidence="10" key="1">
    <citation type="submission" date="2020-05" db="EMBL/GenBank/DDBJ databases">
        <authorList>
            <person name="Chiriac C."/>
            <person name="Salcher M."/>
            <person name="Ghai R."/>
            <person name="Kavagutti S V."/>
        </authorList>
    </citation>
    <scope>NUCLEOTIDE SEQUENCE</scope>
</reference>
<dbReference type="EMBL" id="CAFBLI010000030">
    <property type="protein sequence ID" value="CAB4863725.1"/>
    <property type="molecule type" value="Genomic_DNA"/>
</dbReference>
<organism evidence="10">
    <name type="scientific">freshwater metagenome</name>
    <dbReference type="NCBI Taxonomy" id="449393"/>
    <lineage>
        <taxon>unclassified sequences</taxon>
        <taxon>metagenomes</taxon>
        <taxon>ecological metagenomes</taxon>
    </lineage>
</organism>
<evidence type="ECO:0000259" key="9">
    <source>
        <dbReference type="Pfam" id="PF02463"/>
    </source>
</evidence>
<dbReference type="PIRSF" id="PIRSF003128">
    <property type="entry name" value="RecN"/>
    <property type="match status" value="1"/>
</dbReference>
<dbReference type="PANTHER" id="PTHR11059">
    <property type="entry name" value="DNA REPAIR PROTEIN RECN"/>
    <property type="match status" value="1"/>
</dbReference>
<evidence type="ECO:0000256" key="5">
    <source>
        <dbReference type="ARBA" id="ARBA00022763"/>
    </source>
</evidence>
<evidence type="ECO:0000256" key="3">
    <source>
        <dbReference type="ARBA" id="ARBA00021315"/>
    </source>
</evidence>
<gene>
    <name evidence="10" type="ORF">UFOPK1811_00099</name>
    <name evidence="11" type="ORF">UFOPK2360_00723</name>
    <name evidence="12" type="ORF">UFOPK3306_00564</name>
</gene>
<keyword evidence="6" id="KW-0067">ATP-binding</keyword>